<sequence>MSAFVLKREYALQLPNSYVEIDKDEMEYVDGGGASLAMSTSYLNKDTCLSTADVLIRSYQVRLMTRYQIAKEIYAHAVIYYASPATLAILGPIVGAPVLSYLRSHANPIDIADGGDIKSREDIYNIIWNKI</sequence>
<dbReference type="RefSeq" id="WP_016206093.1">
    <property type="nucleotide sequence ID" value="NZ_ASRV01000033.1"/>
</dbReference>
<proteinExistence type="predicted"/>
<organism evidence="1 2">
    <name type="scientific">Clostridium sartagoforme AAU1</name>
    <dbReference type="NCBI Taxonomy" id="1202534"/>
    <lineage>
        <taxon>Bacteria</taxon>
        <taxon>Bacillati</taxon>
        <taxon>Bacillota</taxon>
        <taxon>Clostridia</taxon>
        <taxon>Eubacteriales</taxon>
        <taxon>Clostridiaceae</taxon>
        <taxon>Clostridium</taxon>
    </lineage>
</organism>
<reference evidence="1 2" key="1">
    <citation type="submission" date="2013-03" db="EMBL/GenBank/DDBJ databases">
        <title>Whole genome shotgun sequencing of Clostridium sartagoforme AAU1.</title>
        <authorList>
            <person name="Joshi C.G."/>
            <person name="Duggirala S.M."/>
            <person name="Nathani N.M."/>
            <person name="Bhatt V.D."/>
            <person name="Patel A.K."/>
            <person name="Pandya P.R."/>
            <person name="KaPatel J.A."/>
        </authorList>
    </citation>
    <scope>NUCLEOTIDE SEQUENCE [LARGE SCALE GENOMIC DNA]</scope>
    <source>
        <strain evidence="1 2">AAU1</strain>
    </source>
</reference>
<evidence type="ECO:0000313" key="2">
    <source>
        <dbReference type="Proteomes" id="UP000013988"/>
    </source>
</evidence>
<comment type="caution">
    <text evidence="1">The sequence shown here is derived from an EMBL/GenBank/DDBJ whole genome shotgun (WGS) entry which is preliminary data.</text>
</comment>
<name>R9CER2_9CLOT</name>
<gene>
    <name evidence="1" type="ORF">A500_03066</name>
</gene>
<dbReference type="Proteomes" id="UP000013988">
    <property type="component" value="Unassembled WGS sequence"/>
</dbReference>
<accession>R9CER2</accession>
<dbReference type="AlphaFoldDB" id="R9CER2"/>
<evidence type="ECO:0000313" key="1">
    <source>
        <dbReference type="EMBL" id="EOR27758.1"/>
    </source>
</evidence>
<dbReference type="EMBL" id="ASRV01000033">
    <property type="protein sequence ID" value="EOR27758.1"/>
    <property type="molecule type" value="Genomic_DNA"/>
</dbReference>
<dbReference type="OrthoDB" id="1920287at2"/>
<keyword evidence="2" id="KW-1185">Reference proteome</keyword>
<dbReference type="PATRIC" id="fig|1202534.3.peg.609"/>
<protein>
    <submittedName>
        <fullName evidence="1">Uncharacterized protein</fullName>
    </submittedName>
</protein>